<reference evidence="1 4" key="1">
    <citation type="submission" date="2019-04" db="EMBL/GenBank/DDBJ databases">
        <title>Characterization of the first genome of Porcine mastadenovirus B (HNU1 strain) and implications on its lymphotropy and special origin.</title>
        <authorList>
            <person name="Liu S.-J."/>
            <person name="Wang Q."/>
            <person name="Li T.-T."/>
            <person name="Zhang S.-H."/>
            <person name="Li J.-Y."/>
            <person name="Wu L.-J."/>
            <person name="Qiu Y."/>
            <person name="Ge X.-Y."/>
        </authorList>
    </citation>
    <scope>NUCLEOTIDE SEQUENCE [LARGE SCALE GENOMIC DNA]</scope>
    <source>
        <strain evidence="1">HNU1</strain>
    </source>
</reference>
<dbReference type="Proteomes" id="UP000386070">
    <property type="component" value="Segment"/>
</dbReference>
<evidence type="ECO:0000313" key="4">
    <source>
        <dbReference type="Proteomes" id="UP000386070"/>
    </source>
</evidence>
<dbReference type="Proteomes" id="UP000516357">
    <property type="component" value="Segment"/>
</dbReference>
<evidence type="ECO:0000313" key="2">
    <source>
        <dbReference type="EMBL" id="QNQ79227.1"/>
    </source>
</evidence>
<evidence type="ECO:0000313" key="3">
    <source>
        <dbReference type="EMBL" id="QNQ79262.1"/>
    </source>
</evidence>
<dbReference type="EMBL" id="MN411632">
    <property type="protein sequence ID" value="QNQ79227.1"/>
    <property type="molecule type" value="Genomic_DNA"/>
</dbReference>
<organism evidence="1 4">
    <name type="scientific">Mastadenovirus porcusquartum</name>
    <dbReference type="NCBI Taxonomy" id="3241439"/>
    <lineage>
        <taxon>Viruses</taxon>
        <taxon>Varidnaviria</taxon>
        <taxon>Bamfordvirae</taxon>
        <taxon>Preplasmiviricota</taxon>
        <taxon>Polisuviricotina</taxon>
        <taxon>Pharingeaviricetes</taxon>
        <taxon>Rowavirales</taxon>
        <taxon>Adenoviridae</taxon>
        <taxon>Mastadenovirus</taxon>
    </lineage>
</organism>
<dbReference type="EMBL" id="MK774519">
    <property type="protein sequence ID" value="QFX65723.1"/>
    <property type="molecule type" value="Genomic_DNA"/>
</dbReference>
<dbReference type="GeneID" id="80533588"/>
<dbReference type="GO" id="GO:0052031">
    <property type="term" value="P:symbiont-mediated perturbation of host defense response"/>
    <property type="evidence" value="ECO:0007669"/>
    <property type="project" value="InterPro"/>
</dbReference>
<accession>A0A5P9VI13</accession>
<dbReference type="GO" id="GO:0033668">
    <property type="term" value="P:symbiont-mediated suppression of host apoptosis"/>
    <property type="evidence" value="ECO:0007669"/>
    <property type="project" value="UniProtKB-KW"/>
</dbReference>
<proteinExistence type="predicted"/>
<reference evidence="5 6" key="2">
    <citation type="submission" date="2019-09" db="EMBL/GenBank/DDBJ databases">
        <title>Genome sequence of porcine adenovirus 4 strain Kasza: fibre comparable to that of strain NADC-1, including a longer RGD-containing and a galectin domains.</title>
        <authorList>
            <person name="Papp T."/>
            <person name="Custers J."/>
            <person name="Harrach B."/>
        </authorList>
    </citation>
    <scope>NUCLEOTIDE SEQUENCE [LARGE SCALE GENOMIC DNA]</scope>
    <source>
        <strain evidence="2 6">Kasza_vL</strain>
        <strain evidence="3 5">Kasza_vS</strain>
    </source>
</reference>
<sequence length="119" mass="13053">MEQQTSKLKKDNGGTYYDTRLQKDSELQRLAAAHNCHRGSMCAIKHCSFHWSLSAAGDHVIKFCSAPHTLNLTKTSNHLKVCINCVNHGFLGSVTCNCSRPECLSNAINSICAITGQTE</sequence>
<name>A0A5P9VI13_9ADEN</name>
<evidence type="ECO:0000313" key="5">
    <source>
        <dbReference type="Proteomes" id="UP000516357"/>
    </source>
</evidence>
<evidence type="ECO:0000313" key="1">
    <source>
        <dbReference type="EMBL" id="QFX65723.1"/>
    </source>
</evidence>
<dbReference type="Proteomes" id="UP000516443">
    <property type="component" value="Segment"/>
</dbReference>
<dbReference type="EMBL" id="MN411633">
    <property type="protein sequence ID" value="QNQ79262.1"/>
    <property type="molecule type" value="Genomic_DNA"/>
</dbReference>
<evidence type="ECO:0000313" key="6">
    <source>
        <dbReference type="Proteomes" id="UP000516443"/>
    </source>
</evidence>
<keyword evidence="4" id="KW-1185">Reference proteome</keyword>
<dbReference type="KEGG" id="vg:80533588"/>
<dbReference type="RefSeq" id="YP_010796157.1">
    <property type="nucleotide sequence ID" value="NC_075965.1"/>
</dbReference>
<protein>
    <submittedName>
        <fullName evidence="1 2">ORF4</fullName>
    </submittedName>
</protein>